<dbReference type="RefSeq" id="WP_116340304.1">
    <property type="nucleotide sequence ID" value="NZ_LT976857.1"/>
</dbReference>
<dbReference type="EMBL" id="OFSP01000037">
    <property type="protein sequence ID" value="SOY64335.1"/>
    <property type="molecule type" value="Genomic_DNA"/>
</dbReference>
<dbReference type="InterPro" id="IPR051121">
    <property type="entry name" value="FAH"/>
</dbReference>
<sequence>MPGAYKLVTYSTDSLPARAGIVVNNAIFDIDALFTGREQSGEGITVQALLEDWPAQSRKLSERAGELLEQHAEGMPLSGVRLHAPLLQPGTIYCAGANYRDHVAEMSKALNHPMPDDLRAYFGAPWFFIKPSRSCVIGPQAQTKHPEHATTLDWEAELAAVIGKPARNVAAADALQYLAGYTIANDLSARDLMKRPQMPAGTPFHFDWTSHKAFEGACPMGPWITPAEQVPDPQALGIRLCVNGVVKQDSNTSQMIFSLAEQIAHLSRAVTLQPGDVILTGTPAGVGAATREFLAAGDRVQVEINRLGTLESSIA</sequence>
<reference evidence="6 7" key="1">
    <citation type="submission" date="2018-01" db="EMBL/GenBank/DDBJ databases">
        <authorList>
            <person name="Clerissi C."/>
        </authorList>
    </citation>
    <scope>NUCLEOTIDE SEQUENCE [LARGE SCALE GENOMIC DNA]</scope>
    <source>
        <strain evidence="6">Cupriavidus taiwanensis STM 3521</strain>
    </source>
</reference>
<dbReference type="AlphaFoldDB" id="A0A975XBD3"/>
<dbReference type="PANTHER" id="PTHR42796">
    <property type="entry name" value="FUMARYLACETOACETATE HYDROLASE DOMAIN-CONTAINING PROTEIN 2A-RELATED"/>
    <property type="match status" value="1"/>
</dbReference>
<comment type="similarity">
    <text evidence="2">Belongs to the FAH family.</text>
</comment>
<dbReference type="SUPFAM" id="SSF56529">
    <property type="entry name" value="FAH"/>
    <property type="match status" value="1"/>
</dbReference>
<dbReference type="GO" id="GO:0046872">
    <property type="term" value="F:metal ion binding"/>
    <property type="evidence" value="ECO:0007669"/>
    <property type="project" value="UniProtKB-KW"/>
</dbReference>
<protein>
    <submittedName>
        <fullName evidence="6">2-keto-4-pentenoate hydratase</fullName>
    </submittedName>
</protein>
<dbReference type="Proteomes" id="UP000256297">
    <property type="component" value="Chromosome CBM2589_a"/>
</dbReference>
<dbReference type="GO" id="GO:0016853">
    <property type="term" value="F:isomerase activity"/>
    <property type="evidence" value="ECO:0007669"/>
    <property type="project" value="UniProtKB-ARBA"/>
</dbReference>
<dbReference type="GO" id="GO:0016787">
    <property type="term" value="F:hydrolase activity"/>
    <property type="evidence" value="ECO:0007669"/>
    <property type="project" value="UniProtKB-KW"/>
</dbReference>
<dbReference type="Gene3D" id="3.90.850.10">
    <property type="entry name" value="Fumarylacetoacetase-like, C-terminal domain"/>
    <property type="match status" value="1"/>
</dbReference>
<dbReference type="GO" id="GO:0019752">
    <property type="term" value="P:carboxylic acid metabolic process"/>
    <property type="evidence" value="ECO:0007669"/>
    <property type="project" value="UniProtKB-ARBA"/>
</dbReference>
<organism evidence="6 7">
    <name type="scientific">Cupriavidus taiwanensis</name>
    <dbReference type="NCBI Taxonomy" id="164546"/>
    <lineage>
        <taxon>Bacteria</taxon>
        <taxon>Pseudomonadati</taxon>
        <taxon>Pseudomonadota</taxon>
        <taxon>Betaproteobacteria</taxon>
        <taxon>Burkholderiales</taxon>
        <taxon>Burkholderiaceae</taxon>
        <taxon>Cupriavidus</taxon>
    </lineage>
</organism>
<evidence type="ECO:0000256" key="3">
    <source>
        <dbReference type="ARBA" id="ARBA00022723"/>
    </source>
</evidence>
<evidence type="ECO:0000313" key="6">
    <source>
        <dbReference type="EMBL" id="SOY64335.1"/>
    </source>
</evidence>
<accession>A0A975XBD3</accession>
<evidence type="ECO:0000256" key="4">
    <source>
        <dbReference type="ARBA" id="ARBA00022801"/>
    </source>
</evidence>
<name>A0A975XBD3_9BURK</name>
<keyword evidence="4" id="KW-0378">Hydrolase</keyword>
<dbReference type="FunFam" id="3.90.850.10:FF:000002">
    <property type="entry name" value="2-hydroxyhepta-2,4-diene-1,7-dioate isomerase"/>
    <property type="match status" value="1"/>
</dbReference>
<gene>
    <name evidence="6" type="ORF">CBM2589_A70439</name>
</gene>
<dbReference type="InterPro" id="IPR011234">
    <property type="entry name" value="Fumarylacetoacetase-like_C"/>
</dbReference>
<proteinExistence type="inferred from homology"/>
<dbReference type="PANTHER" id="PTHR42796:SF4">
    <property type="entry name" value="FUMARYLACETOACETATE HYDROLASE DOMAIN-CONTAINING PROTEIN 2A"/>
    <property type="match status" value="1"/>
</dbReference>
<evidence type="ECO:0000256" key="2">
    <source>
        <dbReference type="ARBA" id="ARBA00010211"/>
    </source>
</evidence>
<keyword evidence="3" id="KW-0479">Metal-binding</keyword>
<dbReference type="InterPro" id="IPR036663">
    <property type="entry name" value="Fumarylacetoacetase_C_sf"/>
</dbReference>
<evidence type="ECO:0000256" key="1">
    <source>
        <dbReference type="ARBA" id="ARBA00001946"/>
    </source>
</evidence>
<evidence type="ECO:0000259" key="5">
    <source>
        <dbReference type="Pfam" id="PF01557"/>
    </source>
</evidence>
<dbReference type="Pfam" id="PF01557">
    <property type="entry name" value="FAA_hydrolase"/>
    <property type="match status" value="1"/>
</dbReference>
<comment type="caution">
    <text evidence="6">The sequence shown here is derived from an EMBL/GenBank/DDBJ whole genome shotgun (WGS) entry which is preliminary data.</text>
</comment>
<comment type="cofactor">
    <cofactor evidence="1">
        <name>Mg(2+)</name>
        <dbReference type="ChEBI" id="CHEBI:18420"/>
    </cofactor>
</comment>
<evidence type="ECO:0000313" key="7">
    <source>
        <dbReference type="Proteomes" id="UP000256297"/>
    </source>
</evidence>
<feature type="domain" description="Fumarylacetoacetase-like C-terminal" evidence="5">
    <location>
        <begin position="91"/>
        <end position="314"/>
    </location>
</feature>